<evidence type="ECO:0000256" key="3">
    <source>
        <dbReference type="ARBA" id="ARBA00022679"/>
    </source>
</evidence>
<dbReference type="GO" id="GO:0016740">
    <property type="term" value="F:transferase activity"/>
    <property type="evidence" value="ECO:0007669"/>
    <property type="project" value="UniProtKB-KW"/>
</dbReference>
<organism evidence="10 11">
    <name type="scientific">Ferrimonas balearica (strain DSM 9799 / CCM 4581 / KCTC 23876 / PAT)</name>
    <dbReference type="NCBI Taxonomy" id="550540"/>
    <lineage>
        <taxon>Bacteria</taxon>
        <taxon>Pseudomonadati</taxon>
        <taxon>Pseudomonadota</taxon>
        <taxon>Gammaproteobacteria</taxon>
        <taxon>Alteromonadales</taxon>
        <taxon>Ferrimonadaceae</taxon>
        <taxon>Ferrimonas</taxon>
    </lineage>
</organism>
<dbReference type="Pfam" id="PF03734">
    <property type="entry name" value="YkuD"/>
    <property type="match status" value="1"/>
</dbReference>
<evidence type="ECO:0000256" key="2">
    <source>
        <dbReference type="ARBA" id="ARBA00005992"/>
    </source>
</evidence>
<feature type="signal peptide" evidence="8">
    <location>
        <begin position="1"/>
        <end position="20"/>
    </location>
</feature>
<keyword evidence="6 7" id="KW-0961">Cell wall biogenesis/degradation</keyword>
<dbReference type="CDD" id="cd16913">
    <property type="entry name" value="YkuD_like"/>
    <property type="match status" value="1"/>
</dbReference>
<dbReference type="PROSITE" id="PS52029">
    <property type="entry name" value="LD_TPASE"/>
    <property type="match status" value="1"/>
</dbReference>
<dbReference type="SUPFAM" id="SSF141523">
    <property type="entry name" value="L,D-transpeptidase catalytic domain-like"/>
    <property type="match status" value="1"/>
</dbReference>
<dbReference type="EMBL" id="CP002209">
    <property type="protein sequence ID" value="ADN77097.1"/>
    <property type="molecule type" value="Genomic_DNA"/>
</dbReference>
<dbReference type="KEGG" id="fbl:Fbal_2895"/>
<proteinExistence type="inferred from homology"/>
<evidence type="ECO:0000256" key="8">
    <source>
        <dbReference type="SAM" id="SignalP"/>
    </source>
</evidence>
<dbReference type="GO" id="GO:0008360">
    <property type="term" value="P:regulation of cell shape"/>
    <property type="evidence" value="ECO:0007669"/>
    <property type="project" value="UniProtKB-UniRule"/>
</dbReference>
<keyword evidence="5 7" id="KW-0573">Peptidoglycan synthesis</keyword>
<keyword evidence="8" id="KW-0732">Signal</keyword>
<dbReference type="GO" id="GO:0004180">
    <property type="term" value="F:carboxypeptidase activity"/>
    <property type="evidence" value="ECO:0007669"/>
    <property type="project" value="UniProtKB-ARBA"/>
</dbReference>
<dbReference type="MEROPS" id="C82.A01"/>
<accession>E1SSU3</accession>
<evidence type="ECO:0000256" key="5">
    <source>
        <dbReference type="ARBA" id="ARBA00022984"/>
    </source>
</evidence>
<evidence type="ECO:0000256" key="1">
    <source>
        <dbReference type="ARBA" id="ARBA00004752"/>
    </source>
</evidence>
<keyword evidence="4 7" id="KW-0133">Cell shape</keyword>
<dbReference type="eggNOG" id="COG3034">
    <property type="taxonomic scope" value="Bacteria"/>
</dbReference>
<evidence type="ECO:0000256" key="6">
    <source>
        <dbReference type="ARBA" id="ARBA00023316"/>
    </source>
</evidence>
<dbReference type="STRING" id="550540.Fbal_2895"/>
<protein>
    <submittedName>
        <fullName evidence="10">ErfK/YbiS/YcfS/YnhG family protein</fullName>
    </submittedName>
</protein>
<name>E1SSU3_FERBD</name>
<evidence type="ECO:0000256" key="4">
    <source>
        <dbReference type="ARBA" id="ARBA00022960"/>
    </source>
</evidence>
<dbReference type="GeneID" id="67183121"/>
<evidence type="ECO:0000259" key="9">
    <source>
        <dbReference type="PROSITE" id="PS52029"/>
    </source>
</evidence>
<dbReference type="InterPro" id="IPR038063">
    <property type="entry name" value="Transpep_catalytic_dom"/>
</dbReference>
<dbReference type="GO" id="GO:0009252">
    <property type="term" value="P:peptidoglycan biosynthetic process"/>
    <property type="evidence" value="ECO:0007669"/>
    <property type="project" value="UniProtKB-UniPathway"/>
</dbReference>
<reference evidence="10 11" key="1">
    <citation type="journal article" date="2010" name="Stand. Genomic Sci.">
        <title>Complete genome sequence of Ferrimonas balearica type strain (PAT).</title>
        <authorList>
            <person name="Nolan M."/>
            <person name="Sikorski J."/>
            <person name="Davenport K."/>
            <person name="Lucas S."/>
            <person name="Glavina Del Rio T."/>
            <person name="Tice H."/>
            <person name="Cheng J."/>
            <person name="Goodwin L."/>
            <person name="Pitluck S."/>
            <person name="Liolios K."/>
            <person name="Ivanova N."/>
            <person name="Mavromatis K."/>
            <person name="Ovchinnikova G."/>
            <person name="Pati A."/>
            <person name="Chen A."/>
            <person name="Palaniappan K."/>
            <person name="Land M."/>
            <person name="Hauser L."/>
            <person name="Chang Y."/>
            <person name="Jeffries C."/>
            <person name="Tapia R."/>
            <person name="Brettin T."/>
            <person name="Detter J."/>
            <person name="Han C."/>
            <person name="Yasawong M."/>
            <person name="Rohde M."/>
            <person name="Tindall B."/>
            <person name="Goker M."/>
            <person name="Woyke T."/>
            <person name="Bristow J."/>
            <person name="Eisen J."/>
            <person name="Markowitz V."/>
            <person name="Hugenholtz P."/>
            <person name="Kyrpides N."/>
            <person name="Klenk H."/>
            <person name="Lapidus A."/>
        </authorList>
    </citation>
    <scope>NUCLEOTIDE SEQUENCE [LARGE SCALE GENOMIC DNA]</scope>
    <source>
        <strain evidence="11">DSM 9799 / CCM 4581 / KCTC 23876 / PAT</strain>
    </source>
</reference>
<dbReference type="AlphaFoldDB" id="E1SSU3"/>
<feature type="chain" id="PRO_5003151426" evidence="8">
    <location>
        <begin position="21"/>
        <end position="248"/>
    </location>
</feature>
<feature type="active site" description="Proton donor/acceptor" evidence="7">
    <location>
        <position position="154"/>
    </location>
</feature>
<dbReference type="HOGENOM" id="CLU_032558_1_0_6"/>
<comment type="similarity">
    <text evidence="2">Belongs to the YkuD family.</text>
</comment>
<feature type="active site" description="Nucleophile" evidence="7">
    <location>
        <position position="162"/>
    </location>
</feature>
<keyword evidence="11" id="KW-1185">Reference proteome</keyword>
<sequence>MVQPLLFILLCLLLAQPAWSQSTDRTVEQVLRTYGPDARQRLAPFFATLPEGFKPVAMKLVAIKADRRMEVWLQGADGQWGELRSYPILEASGSLRPKMRQGDFLVPEGVYRIEAANPNSLYHLSLKIDYPNAMDQHYGAMEQRGDLGGDIFIHGRDVSQGCLAMGDRYIEELFVLAHDIGLENIEVVISPRDPRHSELTVPFGLPGWVADKYSEIAQSMAPLAPDNPLLAPRVEAEMAQQETVQLQP</sequence>
<dbReference type="RefSeq" id="WP_013346403.1">
    <property type="nucleotide sequence ID" value="NC_014541.1"/>
</dbReference>
<dbReference type="GO" id="GO:0071555">
    <property type="term" value="P:cell wall organization"/>
    <property type="evidence" value="ECO:0007669"/>
    <property type="project" value="UniProtKB-UniRule"/>
</dbReference>
<keyword evidence="3" id="KW-0808">Transferase</keyword>
<dbReference type="InterPro" id="IPR005490">
    <property type="entry name" value="LD_TPept_cat_dom"/>
</dbReference>
<feature type="domain" description="L,D-TPase catalytic" evidence="9">
    <location>
        <begin position="58"/>
        <end position="190"/>
    </location>
</feature>
<dbReference type="OrthoDB" id="9809748at2"/>
<dbReference type="UniPathway" id="UPA00219"/>
<gene>
    <name evidence="10" type="ordered locus">Fbal_2895</name>
</gene>
<evidence type="ECO:0000313" key="11">
    <source>
        <dbReference type="Proteomes" id="UP000006683"/>
    </source>
</evidence>
<dbReference type="PANTHER" id="PTHR36699">
    <property type="entry name" value="LD-TRANSPEPTIDASE"/>
    <property type="match status" value="1"/>
</dbReference>
<comment type="pathway">
    <text evidence="1 7">Cell wall biogenesis; peptidoglycan biosynthesis.</text>
</comment>
<evidence type="ECO:0000256" key="7">
    <source>
        <dbReference type="PROSITE-ProRule" id="PRU01373"/>
    </source>
</evidence>
<dbReference type="Proteomes" id="UP000006683">
    <property type="component" value="Chromosome"/>
</dbReference>
<dbReference type="PANTHER" id="PTHR36699:SF1">
    <property type="entry name" value="L,D-TRANSPEPTIDASE YAFK-RELATED"/>
    <property type="match status" value="1"/>
</dbReference>
<evidence type="ECO:0000313" key="10">
    <source>
        <dbReference type="EMBL" id="ADN77097.1"/>
    </source>
</evidence>